<evidence type="ECO:0000313" key="2">
    <source>
        <dbReference type="Proteomes" id="UP000244089"/>
    </source>
</evidence>
<proteinExistence type="predicted"/>
<evidence type="ECO:0008006" key="3">
    <source>
        <dbReference type="Google" id="ProtNLM"/>
    </source>
</evidence>
<dbReference type="Proteomes" id="UP000244089">
    <property type="component" value="Unassembled WGS sequence"/>
</dbReference>
<evidence type="ECO:0000313" key="1">
    <source>
        <dbReference type="EMBL" id="PTV93116.1"/>
    </source>
</evidence>
<protein>
    <recommendedName>
        <fullName evidence="3">Omptin family protein</fullName>
    </recommendedName>
</protein>
<gene>
    <name evidence="1" type="ORF">C8C76_1515</name>
</gene>
<dbReference type="EMBL" id="QAXS01000051">
    <property type="protein sequence ID" value="PTV93116.1"/>
    <property type="molecule type" value="Genomic_DNA"/>
</dbReference>
<dbReference type="Gene3D" id="2.40.128.90">
    <property type="entry name" value="OMPT-like"/>
    <property type="match status" value="1"/>
</dbReference>
<dbReference type="InterPro" id="IPR020080">
    <property type="entry name" value="OM_adhesin/peptidase_omptin"/>
</dbReference>
<sequence length="316" mass="35813">MMNKTIIILLLVVLLFSAFKTAVLAQSLEHQFELGIGAGDGYTEYSIGDIDTAQLNYGFKSRLEFPLAVEMINLSYKNNLTMPKLNIGGISLKLEKNLSDDAGTFKDSDWLYTTGINNKDVIGTSPTEVKDIIRWDFKIRNEWLRASDNLDYTLHLGYKQDNYDLLSYDLKRTYLTDATDEPEGKTTNYEGGNVNYQAKYDIPYLGFDLKTKNNDKFDLILSAAYSDWVRMKDENNYLQSDMTVKGEGEGNSILVNGRASYNLTSAASLVLDVGYNKTEVEGSQNQFHSDGTIIRDIYYEAEQEYTNISLGLNWTF</sequence>
<dbReference type="GO" id="GO:0004190">
    <property type="term" value="F:aspartic-type endopeptidase activity"/>
    <property type="evidence" value="ECO:0007669"/>
    <property type="project" value="InterPro"/>
</dbReference>
<organism evidence="1 2">
    <name type="scientific">Halanaerobium saccharolyticum</name>
    <dbReference type="NCBI Taxonomy" id="43595"/>
    <lineage>
        <taxon>Bacteria</taxon>
        <taxon>Bacillati</taxon>
        <taxon>Bacillota</taxon>
        <taxon>Clostridia</taxon>
        <taxon>Halanaerobiales</taxon>
        <taxon>Halanaerobiaceae</taxon>
        <taxon>Halanaerobium</taxon>
    </lineage>
</organism>
<comment type="caution">
    <text evidence="1">The sequence shown here is derived from an EMBL/GenBank/DDBJ whole genome shotgun (WGS) entry which is preliminary data.</text>
</comment>
<dbReference type="InterPro" id="IPR053724">
    <property type="entry name" value="OMP_A26_sf"/>
</dbReference>
<dbReference type="AlphaFoldDB" id="A0A2T5RFJ4"/>
<accession>A0A2T5RFJ4</accession>
<dbReference type="SUPFAM" id="SSF69917">
    <property type="entry name" value="OMPT-like"/>
    <property type="match status" value="1"/>
</dbReference>
<reference evidence="1 2" key="1">
    <citation type="submission" date="2018-04" db="EMBL/GenBank/DDBJ databases">
        <title>Subsurface microbial communities from deep shales in Ohio and West Virginia, USA.</title>
        <authorList>
            <person name="Wrighton K."/>
        </authorList>
    </citation>
    <scope>NUCLEOTIDE SEQUENCE [LARGE SCALE GENOMIC DNA]</scope>
    <source>
        <strain evidence="1 2">WC1</strain>
    </source>
</reference>
<name>A0A2T5RFJ4_9FIRM</name>